<protein>
    <recommendedName>
        <fullName evidence="9">Acyl-CoA synthetase</fullName>
    </recommendedName>
</protein>
<keyword evidence="3" id="KW-0276">Fatty acid metabolism</keyword>
<dbReference type="InterPro" id="IPR042099">
    <property type="entry name" value="ANL_N_sf"/>
</dbReference>
<dbReference type="Pfam" id="PF00501">
    <property type="entry name" value="AMP-binding"/>
    <property type="match status" value="1"/>
</dbReference>
<organism evidence="7 8">
    <name type="scientific">Salinisphaera orenii MK-B5</name>
    <dbReference type="NCBI Taxonomy" id="856730"/>
    <lineage>
        <taxon>Bacteria</taxon>
        <taxon>Pseudomonadati</taxon>
        <taxon>Pseudomonadota</taxon>
        <taxon>Gammaproteobacteria</taxon>
        <taxon>Salinisphaerales</taxon>
        <taxon>Salinisphaeraceae</taxon>
        <taxon>Salinisphaera</taxon>
    </lineage>
</organism>
<evidence type="ECO:0000256" key="3">
    <source>
        <dbReference type="ARBA" id="ARBA00022832"/>
    </source>
</evidence>
<evidence type="ECO:0000313" key="8">
    <source>
        <dbReference type="Proteomes" id="UP000283993"/>
    </source>
</evidence>
<reference evidence="7 8" key="1">
    <citation type="submission" date="2013-10" db="EMBL/GenBank/DDBJ databases">
        <title>Salinisphaera orenii MK-B5 Genome Sequencing.</title>
        <authorList>
            <person name="Lai Q."/>
            <person name="Li C."/>
            <person name="Shao Z."/>
        </authorList>
    </citation>
    <scope>NUCLEOTIDE SEQUENCE [LARGE SCALE GENOMIC DNA]</scope>
    <source>
        <strain evidence="7 8">MK-B5</strain>
    </source>
</reference>
<dbReference type="Pfam" id="PF13193">
    <property type="entry name" value="AMP-binding_C"/>
    <property type="match status" value="1"/>
</dbReference>
<comment type="similarity">
    <text evidence="1">Belongs to the ATP-dependent AMP-binding enzyme family.</text>
</comment>
<accession>A0A423PIJ5</accession>
<feature type="domain" description="AMP-binding enzyme C-terminal" evidence="6">
    <location>
        <begin position="451"/>
        <end position="525"/>
    </location>
</feature>
<evidence type="ECO:0000259" key="6">
    <source>
        <dbReference type="Pfam" id="PF13193"/>
    </source>
</evidence>
<dbReference type="PANTHER" id="PTHR43859:SF4">
    <property type="entry name" value="BUTANOATE--COA LIGASE AAE1-RELATED"/>
    <property type="match status" value="1"/>
</dbReference>
<dbReference type="InterPro" id="IPR000873">
    <property type="entry name" value="AMP-dep_synth/lig_dom"/>
</dbReference>
<keyword evidence="8" id="KW-1185">Reference proteome</keyword>
<gene>
    <name evidence="7" type="ORF">SAOR_12635</name>
</gene>
<dbReference type="InterPro" id="IPR045851">
    <property type="entry name" value="AMP-bd_C_sf"/>
</dbReference>
<dbReference type="NCBIfam" id="NF004837">
    <property type="entry name" value="PRK06187.1"/>
    <property type="match status" value="1"/>
</dbReference>
<dbReference type="EMBL" id="AYKH01000034">
    <property type="protein sequence ID" value="ROO25459.1"/>
    <property type="molecule type" value="Genomic_DNA"/>
</dbReference>
<dbReference type="GO" id="GO:0016874">
    <property type="term" value="F:ligase activity"/>
    <property type="evidence" value="ECO:0007669"/>
    <property type="project" value="UniProtKB-KW"/>
</dbReference>
<dbReference type="SUPFAM" id="SSF56801">
    <property type="entry name" value="Acetyl-CoA synthetase-like"/>
    <property type="match status" value="1"/>
</dbReference>
<proteinExistence type="inferred from homology"/>
<evidence type="ECO:0000259" key="5">
    <source>
        <dbReference type="Pfam" id="PF00501"/>
    </source>
</evidence>
<name>A0A423PIJ5_9GAMM</name>
<dbReference type="GO" id="GO:0006631">
    <property type="term" value="P:fatty acid metabolic process"/>
    <property type="evidence" value="ECO:0007669"/>
    <property type="project" value="UniProtKB-KW"/>
</dbReference>
<dbReference type="FunFam" id="3.30.300.30:FF:000008">
    <property type="entry name" value="2,3-dihydroxybenzoate-AMP ligase"/>
    <property type="match status" value="1"/>
</dbReference>
<keyword evidence="4" id="KW-0443">Lipid metabolism</keyword>
<dbReference type="InterPro" id="IPR025110">
    <property type="entry name" value="AMP-bd_C"/>
</dbReference>
<dbReference type="Proteomes" id="UP000283993">
    <property type="component" value="Unassembled WGS sequence"/>
</dbReference>
<dbReference type="Gene3D" id="3.30.300.30">
    <property type="match status" value="1"/>
</dbReference>
<dbReference type="NCBIfam" id="NF006020">
    <property type="entry name" value="PRK08162.1"/>
    <property type="match status" value="1"/>
</dbReference>
<dbReference type="Gene3D" id="3.40.50.12780">
    <property type="entry name" value="N-terminal domain of ligase-like"/>
    <property type="match status" value="1"/>
</dbReference>
<evidence type="ECO:0000313" key="7">
    <source>
        <dbReference type="EMBL" id="ROO25459.1"/>
    </source>
</evidence>
<evidence type="ECO:0008006" key="9">
    <source>
        <dbReference type="Google" id="ProtNLM"/>
    </source>
</evidence>
<evidence type="ECO:0000256" key="4">
    <source>
        <dbReference type="ARBA" id="ARBA00023098"/>
    </source>
</evidence>
<feature type="domain" description="AMP-dependent synthetase/ligase" evidence="5">
    <location>
        <begin position="26"/>
        <end position="401"/>
    </location>
</feature>
<dbReference type="AlphaFoldDB" id="A0A423PIJ5"/>
<dbReference type="CDD" id="cd12118">
    <property type="entry name" value="ttLC_FACS_AEE21_like"/>
    <property type="match status" value="1"/>
</dbReference>
<comment type="caution">
    <text evidence="7">The sequence shown here is derived from an EMBL/GenBank/DDBJ whole genome shotgun (WGS) entry which is preliminary data.</text>
</comment>
<dbReference type="RefSeq" id="WP_123631757.1">
    <property type="nucleotide sequence ID" value="NZ_AYKH01000034.1"/>
</dbReference>
<dbReference type="InterPro" id="IPR020845">
    <property type="entry name" value="AMP-binding_CS"/>
</dbReference>
<sequence length="535" mass="58370">MAQADYEQLARNPANHSPLTPVSFLKRSAYIYPERTAVIDSDVTLTYRAFDERCRRLASALSERGVDKGDTVAVLCRNTHEMLEARYAIPMLGAVMNPINTRLDAATIAFILEHGDAKLLICDHAFGKEAGPALERLDTPPETVVVSSHHGATGELYGEPYEDLIADGDAAFDWDKVADEWDALTLLYTSGTTGDPKGVVYHHRGGYLAAMSNAMAFNMTADSVYLWTLPMFHCDGWGYVWSVTAAGATHVCLDRIDSDLIHQRIEAFGVTHMCGAPIVLNTLLGDFDARGITLSAPAAFALGGAAPPATVIRKAQEIGFDITHLYGLTETYGPSALCVWQPEWSELEIDALAGRMARQGVANFAIDDFTVLDVDGTPVPHDGETIGEICIRGNTVMAGYLKNPSKTDEAFADGWFHSGDLAVTHADGYIEIKDRAKDIIISGGENISSLEIEEVLYRHEAVVEAAVVAQPDDKWGETPCAFVTLRADAALDERALIDFCREHMAHFKAPKRVVFGELPKTATGKIRKNVLREQL</sequence>
<dbReference type="PANTHER" id="PTHR43859">
    <property type="entry name" value="ACYL-ACTIVATING ENZYME"/>
    <property type="match status" value="1"/>
</dbReference>
<dbReference type="PROSITE" id="PS00455">
    <property type="entry name" value="AMP_BINDING"/>
    <property type="match status" value="1"/>
</dbReference>
<evidence type="ECO:0000256" key="1">
    <source>
        <dbReference type="ARBA" id="ARBA00006432"/>
    </source>
</evidence>
<keyword evidence="2" id="KW-0436">Ligase</keyword>
<evidence type="ECO:0000256" key="2">
    <source>
        <dbReference type="ARBA" id="ARBA00022598"/>
    </source>
</evidence>